<reference evidence="7" key="1">
    <citation type="submission" date="2019-07" db="EMBL/GenBank/DDBJ databases">
        <title>Arthrobacter KR32 sp. nov., isolated from mountain cheese made of cows milk.</title>
        <authorList>
            <person name="Flegler A."/>
        </authorList>
    </citation>
    <scope>NUCLEOTIDE SEQUENCE [LARGE SCALE GENOMIC DNA]</scope>
    <source>
        <strain evidence="7">KR32</strain>
    </source>
</reference>
<evidence type="ECO:0000256" key="2">
    <source>
        <dbReference type="ARBA" id="ARBA00023125"/>
    </source>
</evidence>
<keyword evidence="7" id="KW-1185">Reference proteome</keyword>
<dbReference type="InterPro" id="IPR023772">
    <property type="entry name" value="DNA-bd_HTH_TetR-type_CS"/>
</dbReference>
<feature type="DNA-binding region" description="H-T-H motif" evidence="4">
    <location>
        <begin position="47"/>
        <end position="66"/>
    </location>
</feature>
<sequence>MPSEYDRMACRVIEYGGAMSRWAPDAALRLERAAIELFTVQGYAATSVPQIAARAGLTTRTFFRHFPDKRDVLFLRERELPGVVAALVAGAPAFLSPLGLVMHGFEAMATGPFEGWREDIRSRRAIIESDQGLRERELLKNVLLGEVISEALERHGVAGDEARMVARYGVTVFELALTDWLQADGSAFVDVLHSTAYRMGRLVRPARQGE</sequence>
<accession>A0A7X1NNF8</accession>
<protein>
    <submittedName>
        <fullName evidence="6">TetR/AcrR family transcriptional regulator</fullName>
    </submittedName>
</protein>
<dbReference type="PROSITE" id="PS01081">
    <property type="entry name" value="HTH_TETR_1"/>
    <property type="match status" value="1"/>
</dbReference>
<organism evidence="6 7">
    <name type="scientific">Arthrobacter bussei</name>
    <dbReference type="NCBI Taxonomy" id="2594179"/>
    <lineage>
        <taxon>Bacteria</taxon>
        <taxon>Bacillati</taxon>
        <taxon>Actinomycetota</taxon>
        <taxon>Actinomycetes</taxon>
        <taxon>Micrococcales</taxon>
        <taxon>Micrococcaceae</taxon>
        <taxon>Arthrobacter</taxon>
    </lineage>
</organism>
<dbReference type="PROSITE" id="PS50977">
    <property type="entry name" value="HTH_TETR_2"/>
    <property type="match status" value="1"/>
</dbReference>
<dbReference type="GO" id="GO:0003700">
    <property type="term" value="F:DNA-binding transcription factor activity"/>
    <property type="evidence" value="ECO:0007669"/>
    <property type="project" value="TreeGrafter"/>
</dbReference>
<evidence type="ECO:0000256" key="1">
    <source>
        <dbReference type="ARBA" id="ARBA00023015"/>
    </source>
</evidence>
<dbReference type="Gene3D" id="1.10.357.10">
    <property type="entry name" value="Tetracycline Repressor, domain 2"/>
    <property type="match status" value="1"/>
</dbReference>
<evidence type="ECO:0000256" key="3">
    <source>
        <dbReference type="ARBA" id="ARBA00023163"/>
    </source>
</evidence>
<dbReference type="InterPro" id="IPR001647">
    <property type="entry name" value="HTH_TetR"/>
</dbReference>
<evidence type="ECO:0000313" key="7">
    <source>
        <dbReference type="Proteomes" id="UP000326464"/>
    </source>
</evidence>
<proteinExistence type="predicted"/>
<evidence type="ECO:0000256" key="4">
    <source>
        <dbReference type="PROSITE-ProRule" id="PRU00335"/>
    </source>
</evidence>
<comment type="caution">
    <text evidence="6">The sequence shown here is derived from an EMBL/GenBank/DDBJ whole genome shotgun (WGS) entry which is preliminary data.</text>
</comment>
<gene>
    <name evidence="6" type="ORF">FNH21_04415</name>
</gene>
<evidence type="ECO:0000313" key="6">
    <source>
        <dbReference type="EMBL" id="MPY09964.1"/>
    </source>
</evidence>
<dbReference type="Pfam" id="PF00440">
    <property type="entry name" value="TetR_N"/>
    <property type="match status" value="1"/>
</dbReference>
<dbReference type="AlphaFoldDB" id="A0A7X1NNF8"/>
<keyword evidence="2 4" id="KW-0238">DNA-binding</keyword>
<dbReference type="PANTHER" id="PTHR30055:SF238">
    <property type="entry name" value="MYCOFACTOCIN BIOSYNTHESIS TRANSCRIPTIONAL REGULATOR MFTR-RELATED"/>
    <property type="match status" value="1"/>
</dbReference>
<feature type="domain" description="HTH tetR-type" evidence="5">
    <location>
        <begin position="24"/>
        <end position="84"/>
    </location>
</feature>
<dbReference type="SUPFAM" id="SSF46689">
    <property type="entry name" value="Homeodomain-like"/>
    <property type="match status" value="1"/>
</dbReference>
<dbReference type="OrthoDB" id="956698at2"/>
<dbReference type="PRINTS" id="PR00455">
    <property type="entry name" value="HTHTETR"/>
</dbReference>
<dbReference type="InterPro" id="IPR009057">
    <property type="entry name" value="Homeodomain-like_sf"/>
</dbReference>
<keyword evidence="1" id="KW-0805">Transcription regulation</keyword>
<dbReference type="Proteomes" id="UP000326464">
    <property type="component" value="Unassembled WGS sequence"/>
</dbReference>
<dbReference type="PANTHER" id="PTHR30055">
    <property type="entry name" value="HTH-TYPE TRANSCRIPTIONAL REGULATOR RUTR"/>
    <property type="match status" value="1"/>
</dbReference>
<dbReference type="InterPro" id="IPR050109">
    <property type="entry name" value="HTH-type_TetR-like_transc_reg"/>
</dbReference>
<dbReference type="EMBL" id="VJXX01000001">
    <property type="protein sequence ID" value="MPY09964.1"/>
    <property type="molecule type" value="Genomic_DNA"/>
</dbReference>
<name>A0A7X1NNF8_9MICC</name>
<evidence type="ECO:0000259" key="5">
    <source>
        <dbReference type="PROSITE" id="PS50977"/>
    </source>
</evidence>
<keyword evidence="3" id="KW-0804">Transcription</keyword>
<dbReference type="GO" id="GO:0000976">
    <property type="term" value="F:transcription cis-regulatory region binding"/>
    <property type="evidence" value="ECO:0007669"/>
    <property type="project" value="TreeGrafter"/>
</dbReference>